<dbReference type="Pfam" id="PF01522">
    <property type="entry name" value="Polysacc_deac_1"/>
    <property type="match status" value="1"/>
</dbReference>
<keyword evidence="1" id="KW-0479">Metal-binding</keyword>
<dbReference type="SUPFAM" id="SSF88713">
    <property type="entry name" value="Glycoside hydrolase/deacetylase"/>
    <property type="match status" value="1"/>
</dbReference>
<dbReference type="PANTHER" id="PTHR10587">
    <property type="entry name" value="GLYCOSYL TRANSFERASE-RELATED"/>
    <property type="match status" value="1"/>
</dbReference>
<protein>
    <submittedName>
        <fullName evidence="4">Polysaccharide deacetylase family protein</fullName>
    </submittedName>
</protein>
<dbReference type="GO" id="GO:0016020">
    <property type="term" value="C:membrane"/>
    <property type="evidence" value="ECO:0007669"/>
    <property type="project" value="TreeGrafter"/>
</dbReference>
<sequence length="294" mass="32574">MRRPWSLGGRCIFALGCAVLLLFAERSGGRSVAEAAASEAKTAISEKGADYGADLLRSGFGASFGLEAAGRPRGGNWTEMQRRFRGAFVLSAPRRTRQVALTFDDVPDPRYTPLVLNALRREKVHATFFVVGSRARKHPALVRRIRKEGHAIGNHSFDHPDFSRLTLREMKEQIRRTESIVAREVGFAPRLIRPPYGEIKPSQLAWAKAGGYTVVNWDVDSSDWRQLSAQTVFRNVTRSVKPGSIILLHAGGGSGQNLYGTVQAIPKLVQWLRSQNYEPVTLPELLGIRETKNG</sequence>
<dbReference type="Gene3D" id="3.20.20.370">
    <property type="entry name" value="Glycoside hydrolase/deacetylase"/>
    <property type="match status" value="1"/>
</dbReference>
<dbReference type="GO" id="GO:0046872">
    <property type="term" value="F:metal ion binding"/>
    <property type="evidence" value="ECO:0007669"/>
    <property type="project" value="UniProtKB-KW"/>
</dbReference>
<dbReference type="GO" id="GO:0016810">
    <property type="term" value="F:hydrolase activity, acting on carbon-nitrogen (but not peptide) bonds"/>
    <property type="evidence" value="ECO:0007669"/>
    <property type="project" value="InterPro"/>
</dbReference>
<dbReference type="AlphaFoldDB" id="A0A841TY25"/>
<dbReference type="InterPro" id="IPR050248">
    <property type="entry name" value="Polysacc_deacetylase_ArnD"/>
</dbReference>
<dbReference type="EMBL" id="JACJVR010000044">
    <property type="protein sequence ID" value="MBB6691962.1"/>
    <property type="molecule type" value="Genomic_DNA"/>
</dbReference>
<dbReference type="CDD" id="cd10917">
    <property type="entry name" value="CE4_NodB_like_6s_7s"/>
    <property type="match status" value="1"/>
</dbReference>
<name>A0A841TY25_9BACL</name>
<proteinExistence type="predicted"/>
<comment type="caution">
    <text evidence="4">The sequence shown here is derived from an EMBL/GenBank/DDBJ whole genome shotgun (WGS) entry which is preliminary data.</text>
</comment>
<dbReference type="PANTHER" id="PTHR10587:SF133">
    <property type="entry name" value="CHITIN DEACETYLASE 1-RELATED"/>
    <property type="match status" value="1"/>
</dbReference>
<feature type="domain" description="NodB homology" evidence="3">
    <location>
        <begin position="97"/>
        <end position="280"/>
    </location>
</feature>
<evidence type="ECO:0000313" key="4">
    <source>
        <dbReference type="EMBL" id="MBB6691962.1"/>
    </source>
</evidence>
<keyword evidence="5" id="KW-1185">Reference proteome</keyword>
<dbReference type="RefSeq" id="WP_185135957.1">
    <property type="nucleotide sequence ID" value="NZ_BORM01000003.1"/>
</dbReference>
<dbReference type="InterPro" id="IPR002509">
    <property type="entry name" value="NODB_dom"/>
</dbReference>
<dbReference type="Proteomes" id="UP000553776">
    <property type="component" value="Unassembled WGS sequence"/>
</dbReference>
<organism evidence="4 5">
    <name type="scientific">Cohnella xylanilytica</name>
    <dbReference type="NCBI Taxonomy" id="557555"/>
    <lineage>
        <taxon>Bacteria</taxon>
        <taxon>Bacillati</taxon>
        <taxon>Bacillota</taxon>
        <taxon>Bacilli</taxon>
        <taxon>Bacillales</taxon>
        <taxon>Paenibacillaceae</taxon>
        <taxon>Cohnella</taxon>
    </lineage>
</organism>
<reference evidence="4 5" key="1">
    <citation type="submission" date="2020-08" db="EMBL/GenBank/DDBJ databases">
        <title>Cohnella phylogeny.</title>
        <authorList>
            <person name="Dunlap C."/>
        </authorList>
    </citation>
    <scope>NUCLEOTIDE SEQUENCE [LARGE SCALE GENOMIC DNA]</scope>
    <source>
        <strain evidence="4 5">DSM 25239</strain>
    </source>
</reference>
<gene>
    <name evidence="4" type="ORF">H7B90_11185</name>
</gene>
<dbReference type="PROSITE" id="PS51677">
    <property type="entry name" value="NODB"/>
    <property type="match status" value="1"/>
</dbReference>
<evidence type="ECO:0000313" key="5">
    <source>
        <dbReference type="Proteomes" id="UP000553776"/>
    </source>
</evidence>
<evidence type="ECO:0000259" key="3">
    <source>
        <dbReference type="PROSITE" id="PS51677"/>
    </source>
</evidence>
<dbReference type="GO" id="GO:0005975">
    <property type="term" value="P:carbohydrate metabolic process"/>
    <property type="evidence" value="ECO:0007669"/>
    <property type="project" value="InterPro"/>
</dbReference>
<accession>A0A841TY25</accession>
<evidence type="ECO:0000256" key="2">
    <source>
        <dbReference type="ARBA" id="ARBA00022801"/>
    </source>
</evidence>
<dbReference type="InterPro" id="IPR011330">
    <property type="entry name" value="Glyco_hydro/deAcase_b/a-brl"/>
</dbReference>
<evidence type="ECO:0000256" key="1">
    <source>
        <dbReference type="ARBA" id="ARBA00022723"/>
    </source>
</evidence>
<keyword evidence="2" id="KW-0378">Hydrolase</keyword>